<dbReference type="Proteomes" id="UP001055057">
    <property type="component" value="Unassembled WGS sequence"/>
</dbReference>
<dbReference type="RefSeq" id="WP_238183909.1">
    <property type="nucleotide sequence ID" value="NZ_BPRB01000204.1"/>
</dbReference>
<sequence>MLAQPTVDPSTDPSADPWAALCARGASDAAAEAAVELPLRRTGLCALLAATARRHPARIALSDAGGKAAWSGRPAMTWTYATAAEIVARLGRAFRTWRLPPGSRIGLWYAGGTEGLVAHLAVEAAGHVPCPLPAAWDEAQVLAGIEAAGIVAVLTQGRLGDRRPAETLCRVAVRYFGLRYLAAFGPDVPDGVINLDALALERGGADGPVETGGGLVSFAGGDPARPVQRPGDALLAAIAVHLVAARIGPAERILSLLPPSDLRGLVTGLGAALVSGAGLETLPVFDGPSLNAALARPVPTHLVAPAFLEPALARLALPGTVRSLCLVHRAPARLTARILRPGPGPALIDALALDEDLVLSGARGGADLALTLADPARAALPRGLLDLRHGDGDEDGPLMLRGQACKAVALRRGETPLSATDAWRSSGYRASLFARTATGLTPA</sequence>
<keyword evidence="3" id="KW-1185">Reference proteome</keyword>
<reference evidence="2" key="2">
    <citation type="submission" date="2021-08" db="EMBL/GenBank/DDBJ databases">
        <authorList>
            <person name="Tani A."/>
            <person name="Ola A."/>
            <person name="Ogura Y."/>
            <person name="Katsura K."/>
            <person name="Hayashi T."/>
        </authorList>
    </citation>
    <scope>NUCLEOTIDE SEQUENCE</scope>
    <source>
        <strain evidence="2">DSM 23632</strain>
    </source>
</reference>
<evidence type="ECO:0000313" key="2">
    <source>
        <dbReference type="EMBL" id="GJE61345.1"/>
    </source>
</evidence>
<dbReference type="InterPro" id="IPR042099">
    <property type="entry name" value="ANL_N_sf"/>
</dbReference>
<dbReference type="SUPFAM" id="SSF56801">
    <property type="entry name" value="Acetyl-CoA synthetase-like"/>
    <property type="match status" value="1"/>
</dbReference>
<dbReference type="EMBL" id="BPRB01000204">
    <property type="protein sequence ID" value="GJE61345.1"/>
    <property type="molecule type" value="Genomic_DNA"/>
</dbReference>
<dbReference type="InterPro" id="IPR000873">
    <property type="entry name" value="AMP-dep_synth/lig_dom"/>
</dbReference>
<evidence type="ECO:0000313" key="3">
    <source>
        <dbReference type="Proteomes" id="UP001055057"/>
    </source>
</evidence>
<dbReference type="Gene3D" id="3.40.50.12780">
    <property type="entry name" value="N-terminal domain of ligase-like"/>
    <property type="match status" value="1"/>
</dbReference>
<reference evidence="2" key="1">
    <citation type="journal article" date="2021" name="Front. Microbiol.">
        <title>Comprehensive Comparative Genomics and Phenotyping of Methylobacterium Species.</title>
        <authorList>
            <person name="Alessa O."/>
            <person name="Ogura Y."/>
            <person name="Fujitani Y."/>
            <person name="Takami H."/>
            <person name="Hayashi T."/>
            <person name="Sahin N."/>
            <person name="Tani A."/>
        </authorList>
    </citation>
    <scope>NUCLEOTIDE SEQUENCE</scope>
    <source>
        <strain evidence="2">DSM 23632</strain>
    </source>
</reference>
<evidence type="ECO:0000259" key="1">
    <source>
        <dbReference type="Pfam" id="PF00501"/>
    </source>
</evidence>
<accession>A0ABQ4U1K3</accession>
<organism evidence="2 3">
    <name type="scientific">Methylobacterium trifolii</name>
    <dbReference type="NCBI Taxonomy" id="1003092"/>
    <lineage>
        <taxon>Bacteria</taxon>
        <taxon>Pseudomonadati</taxon>
        <taxon>Pseudomonadota</taxon>
        <taxon>Alphaproteobacteria</taxon>
        <taxon>Hyphomicrobiales</taxon>
        <taxon>Methylobacteriaceae</taxon>
        <taxon>Methylobacterium</taxon>
    </lineage>
</organism>
<gene>
    <name evidence="2" type="ORF">MPOCJGCO_3467</name>
</gene>
<comment type="caution">
    <text evidence="2">The sequence shown here is derived from an EMBL/GenBank/DDBJ whole genome shotgun (WGS) entry which is preliminary data.</text>
</comment>
<feature type="domain" description="AMP-dependent synthetase/ligase" evidence="1">
    <location>
        <begin position="49"/>
        <end position="162"/>
    </location>
</feature>
<proteinExistence type="predicted"/>
<dbReference type="Pfam" id="PF00501">
    <property type="entry name" value="AMP-binding"/>
    <property type="match status" value="1"/>
</dbReference>
<name>A0ABQ4U1K3_9HYPH</name>
<protein>
    <recommendedName>
        <fullName evidence="1">AMP-dependent synthetase/ligase domain-containing protein</fullName>
    </recommendedName>
</protein>